<sequence length="476" mass="52642">MPDLDLRRQVLESGKTVSRKARAKQLSGANSKVSSAANSPAASRNASRAASRNVSDEEEGNLSDETSMSMNSIDDVVAAQLESSPEAWKALLEDRITEILDRKRSSTEGRADTLAAYCYLLKVHYAYDEIDHKVVELVPAILKSLKSDSSERETQNALKAIELTLITVPSDDLYDSVAGPIKRIIENSESSALRVAAIHTHGIVTFYGGASSDETEEVMDFYLSIAESDGYSIEAGDDGAVVTAALEEWGFLATLSDDLEHVCEIAMDVFVEQLNSSDLDVQIAAGEDIALLFEKSLGEIEDADEQVENEIDDPDIPPGGPRFFKRYTVYRREDQLQHALSALATTSHSVGRVAQSDRKRMRSNFSDILNTVEYPARGPRYSTALSSSGRSYGSRMHVKIGKSGEMNIDKWWKLFRLKALRRALQGGFLTHYEKNDVVFESLPVMVAKRSRRSSMDKKSRGLSKWGSDAVQDYDLE</sequence>
<dbReference type="EMBL" id="JBBPHU010000005">
    <property type="protein sequence ID" value="KAK7517698.1"/>
    <property type="molecule type" value="Genomic_DNA"/>
</dbReference>
<evidence type="ECO:0000313" key="5">
    <source>
        <dbReference type="Proteomes" id="UP001363622"/>
    </source>
</evidence>
<gene>
    <name evidence="4" type="ORF">IWZ03DRAFT_376816</name>
</gene>
<keyword evidence="5" id="KW-1185">Reference proteome</keyword>
<dbReference type="Proteomes" id="UP001363622">
    <property type="component" value="Unassembled WGS sequence"/>
</dbReference>
<dbReference type="Pfam" id="PF05004">
    <property type="entry name" value="IFRD"/>
    <property type="match status" value="1"/>
</dbReference>
<feature type="domain" description="Interferon-related developmental regulator N-terminal" evidence="3">
    <location>
        <begin position="63"/>
        <end position="373"/>
    </location>
</feature>
<comment type="caution">
    <text evidence="4">The sequence shown here is derived from an EMBL/GenBank/DDBJ whole genome shotgun (WGS) entry which is preliminary data.</text>
</comment>
<dbReference type="PANTHER" id="PTHR12354:SF1">
    <property type="entry name" value="INTERFERON-RELATED DEVELOPMENTAL REGULATOR 1"/>
    <property type="match status" value="1"/>
</dbReference>
<dbReference type="InterPro" id="IPR011989">
    <property type="entry name" value="ARM-like"/>
</dbReference>
<dbReference type="InterPro" id="IPR016024">
    <property type="entry name" value="ARM-type_fold"/>
</dbReference>
<feature type="compositionally biased region" description="Low complexity" evidence="2">
    <location>
        <begin position="29"/>
        <end position="53"/>
    </location>
</feature>
<organism evidence="4 5">
    <name type="scientific">Phyllosticta citriasiana</name>
    <dbReference type="NCBI Taxonomy" id="595635"/>
    <lineage>
        <taxon>Eukaryota</taxon>
        <taxon>Fungi</taxon>
        <taxon>Dikarya</taxon>
        <taxon>Ascomycota</taxon>
        <taxon>Pezizomycotina</taxon>
        <taxon>Dothideomycetes</taxon>
        <taxon>Dothideomycetes incertae sedis</taxon>
        <taxon>Botryosphaeriales</taxon>
        <taxon>Phyllostictaceae</taxon>
        <taxon>Phyllosticta</taxon>
    </lineage>
</organism>
<evidence type="ECO:0000259" key="3">
    <source>
        <dbReference type="Pfam" id="PF05004"/>
    </source>
</evidence>
<accession>A0ABR1KP41</accession>
<protein>
    <submittedName>
        <fullName evidence="4">Interferon-related developmental regulator-domain-containing protein</fullName>
    </submittedName>
</protein>
<feature type="region of interest" description="Disordered" evidence="2">
    <location>
        <begin position="1"/>
        <end position="69"/>
    </location>
</feature>
<feature type="compositionally biased region" description="Basic and acidic residues" evidence="2">
    <location>
        <begin position="1"/>
        <end position="10"/>
    </location>
</feature>
<proteinExistence type="inferred from homology"/>
<feature type="region of interest" description="Disordered" evidence="2">
    <location>
        <begin position="453"/>
        <end position="476"/>
    </location>
</feature>
<comment type="similarity">
    <text evidence="1">Belongs to the IFRD family.</text>
</comment>
<evidence type="ECO:0000313" key="4">
    <source>
        <dbReference type="EMBL" id="KAK7517698.1"/>
    </source>
</evidence>
<dbReference type="Gene3D" id="1.25.10.10">
    <property type="entry name" value="Leucine-rich Repeat Variant"/>
    <property type="match status" value="1"/>
</dbReference>
<dbReference type="InterPro" id="IPR007701">
    <property type="entry name" value="Interferon-rel_develop_reg_N"/>
</dbReference>
<dbReference type="SUPFAM" id="SSF48371">
    <property type="entry name" value="ARM repeat"/>
    <property type="match status" value="1"/>
</dbReference>
<name>A0ABR1KP41_9PEZI</name>
<evidence type="ECO:0000256" key="1">
    <source>
        <dbReference type="ARBA" id="ARBA00008828"/>
    </source>
</evidence>
<dbReference type="PANTHER" id="PTHR12354">
    <property type="entry name" value="INTERFERON-RELATED DEVELOPMENTAL REGULATOR"/>
    <property type="match status" value="1"/>
</dbReference>
<dbReference type="InterPro" id="IPR039777">
    <property type="entry name" value="IFRD"/>
</dbReference>
<reference evidence="4 5" key="1">
    <citation type="submission" date="2024-04" db="EMBL/GenBank/DDBJ databases">
        <title>Phyllosticta paracitricarpa is synonymous to the EU quarantine fungus P. citricarpa based on phylogenomic analyses.</title>
        <authorList>
            <consortium name="Lawrence Berkeley National Laboratory"/>
            <person name="Van Ingen-Buijs V.A."/>
            <person name="Van Westerhoven A.C."/>
            <person name="Haridas S."/>
            <person name="Skiadas P."/>
            <person name="Martin F."/>
            <person name="Groenewald J.Z."/>
            <person name="Crous P.W."/>
            <person name="Seidl M.F."/>
        </authorList>
    </citation>
    <scope>NUCLEOTIDE SEQUENCE [LARGE SCALE GENOMIC DNA]</scope>
    <source>
        <strain evidence="4 5">CBS 123371</strain>
    </source>
</reference>
<evidence type="ECO:0000256" key="2">
    <source>
        <dbReference type="SAM" id="MobiDB-lite"/>
    </source>
</evidence>